<keyword evidence="2" id="KW-1185">Reference proteome</keyword>
<organism evidence="1 2">
    <name type="scientific">Pisum sativum</name>
    <name type="common">Garden pea</name>
    <name type="synonym">Lathyrus oleraceus</name>
    <dbReference type="NCBI Taxonomy" id="3888"/>
    <lineage>
        <taxon>Eukaryota</taxon>
        <taxon>Viridiplantae</taxon>
        <taxon>Streptophyta</taxon>
        <taxon>Embryophyta</taxon>
        <taxon>Tracheophyta</taxon>
        <taxon>Spermatophyta</taxon>
        <taxon>Magnoliopsida</taxon>
        <taxon>eudicotyledons</taxon>
        <taxon>Gunneridae</taxon>
        <taxon>Pentapetalae</taxon>
        <taxon>rosids</taxon>
        <taxon>fabids</taxon>
        <taxon>Fabales</taxon>
        <taxon>Fabaceae</taxon>
        <taxon>Papilionoideae</taxon>
        <taxon>50 kb inversion clade</taxon>
        <taxon>NPAAA clade</taxon>
        <taxon>Hologalegina</taxon>
        <taxon>IRL clade</taxon>
        <taxon>Fabeae</taxon>
        <taxon>Lathyrus</taxon>
    </lineage>
</organism>
<dbReference type="EMBL" id="JAMSHJ010000003">
    <property type="protein sequence ID" value="KAI5431042.1"/>
    <property type="molecule type" value="Genomic_DNA"/>
</dbReference>
<sequence>MGLGEGEVVLSDVGVPEATFLSYLKVKSKVCLSSRERGLTVPVKLPSLQASYNWHIHHLNDSRRFIARESMMPQGAAESTNSDLFTYTSDLVKDSGSSRRSISTTTVNQPVLEEQAIPPALLVWHDCCDQELLNIIENRRSEDFMEDKVQSQPTLGSGHSRCEDAKAIVFRFGKHDRCPSCLLAYGQTYSAIPIPHQGPA</sequence>
<evidence type="ECO:0000313" key="1">
    <source>
        <dbReference type="EMBL" id="KAI5431042.1"/>
    </source>
</evidence>
<name>A0A9D4Y1J4_PEA</name>
<evidence type="ECO:0000313" key="2">
    <source>
        <dbReference type="Proteomes" id="UP001058974"/>
    </source>
</evidence>
<protein>
    <submittedName>
        <fullName evidence="1">Uncharacterized protein</fullName>
    </submittedName>
</protein>
<accession>A0A9D4Y1J4</accession>
<reference evidence="1 2" key="1">
    <citation type="journal article" date="2022" name="Nat. Genet.">
        <title>Improved pea reference genome and pan-genome highlight genomic features and evolutionary characteristics.</title>
        <authorList>
            <person name="Yang T."/>
            <person name="Liu R."/>
            <person name="Luo Y."/>
            <person name="Hu S."/>
            <person name="Wang D."/>
            <person name="Wang C."/>
            <person name="Pandey M.K."/>
            <person name="Ge S."/>
            <person name="Xu Q."/>
            <person name="Li N."/>
            <person name="Li G."/>
            <person name="Huang Y."/>
            <person name="Saxena R.K."/>
            <person name="Ji Y."/>
            <person name="Li M."/>
            <person name="Yan X."/>
            <person name="He Y."/>
            <person name="Liu Y."/>
            <person name="Wang X."/>
            <person name="Xiang C."/>
            <person name="Varshney R.K."/>
            <person name="Ding H."/>
            <person name="Gao S."/>
            <person name="Zong X."/>
        </authorList>
    </citation>
    <scope>NUCLEOTIDE SEQUENCE [LARGE SCALE GENOMIC DNA]</scope>
    <source>
        <strain evidence="1 2">cv. Zhongwan 6</strain>
    </source>
</reference>
<dbReference type="AlphaFoldDB" id="A0A9D4Y1J4"/>
<gene>
    <name evidence="1" type="ORF">KIW84_035262</name>
</gene>
<dbReference type="Proteomes" id="UP001058974">
    <property type="component" value="Chromosome 3"/>
</dbReference>
<comment type="caution">
    <text evidence="1">The sequence shown here is derived from an EMBL/GenBank/DDBJ whole genome shotgun (WGS) entry which is preliminary data.</text>
</comment>
<proteinExistence type="predicted"/>
<dbReference type="Gramene" id="Psat03G0526200-T1">
    <property type="protein sequence ID" value="KAI5431042.1"/>
    <property type="gene ID" value="KIW84_035262"/>
</dbReference>